<organism evidence="2">
    <name type="scientific">Triticum urartu</name>
    <name type="common">Red wild einkorn</name>
    <name type="synonym">Crithodium urartu</name>
    <dbReference type="NCBI Taxonomy" id="4572"/>
    <lineage>
        <taxon>Eukaryota</taxon>
        <taxon>Viridiplantae</taxon>
        <taxon>Streptophyta</taxon>
        <taxon>Embryophyta</taxon>
        <taxon>Tracheophyta</taxon>
        <taxon>Spermatophyta</taxon>
        <taxon>Magnoliopsida</taxon>
        <taxon>Liliopsida</taxon>
        <taxon>Poales</taxon>
        <taxon>Poaceae</taxon>
        <taxon>BOP clade</taxon>
        <taxon>Pooideae</taxon>
        <taxon>Triticodae</taxon>
        <taxon>Triticeae</taxon>
        <taxon>Triticinae</taxon>
        <taxon>Triticum</taxon>
    </lineage>
</organism>
<reference evidence="2" key="1">
    <citation type="journal article" date="2013" name="Nature">
        <title>Draft genome of the wheat A-genome progenitor Triticum urartu.</title>
        <authorList>
            <person name="Ling H.Q."/>
            <person name="Zhao S."/>
            <person name="Liu D."/>
            <person name="Wang J."/>
            <person name="Sun H."/>
            <person name="Zhang C."/>
            <person name="Fan H."/>
            <person name="Li D."/>
            <person name="Dong L."/>
            <person name="Tao Y."/>
            <person name="Gao C."/>
            <person name="Wu H."/>
            <person name="Li Y."/>
            <person name="Cui Y."/>
            <person name="Guo X."/>
            <person name="Zheng S."/>
            <person name="Wang B."/>
            <person name="Yu K."/>
            <person name="Liang Q."/>
            <person name="Yang W."/>
            <person name="Lou X."/>
            <person name="Chen J."/>
            <person name="Feng M."/>
            <person name="Jian J."/>
            <person name="Zhang X."/>
            <person name="Luo G."/>
            <person name="Jiang Y."/>
            <person name="Liu J."/>
            <person name="Wang Z."/>
            <person name="Sha Y."/>
            <person name="Zhang B."/>
            <person name="Wu H."/>
            <person name="Tang D."/>
            <person name="Shen Q."/>
            <person name="Xue P."/>
            <person name="Zou S."/>
            <person name="Wang X."/>
            <person name="Liu X."/>
            <person name="Wang F."/>
            <person name="Yang Y."/>
            <person name="An X."/>
            <person name="Dong Z."/>
            <person name="Zhang K."/>
            <person name="Zhang X."/>
            <person name="Luo M.C."/>
            <person name="Dvorak J."/>
            <person name="Tong Y."/>
            <person name="Wang J."/>
            <person name="Yang H."/>
            <person name="Li Z."/>
            <person name="Wang D."/>
            <person name="Zhang A."/>
            <person name="Wang J."/>
        </authorList>
    </citation>
    <scope>NUCLEOTIDE SEQUENCE</scope>
</reference>
<dbReference type="eggNOG" id="KOG1806">
    <property type="taxonomic scope" value="Eukaryota"/>
</dbReference>
<evidence type="ECO:0000313" key="2">
    <source>
        <dbReference type="EMBL" id="EMS58959.1"/>
    </source>
</evidence>
<name>M8AEC2_TRIUA</name>
<accession>M8AEC2</accession>
<sequence length="304" mass="34697">MPKVYGTGVFEFRHPRAAEYPLPAEVSTSAAPDKPPASTGVSITLLDIQRDRLTRAAAEHWGSPAAAAAFDADLVREIYATELRVEGRGRKTVPLHRVMILEVSQYLENYLWPHFDPDDASFEHVMSMILMVNEKDRDVSMAEKTNYLLFMINAFQSLEDEIVRETILQVVSLKLWHTLSFGRLQMELCLNPELIKKWTKIKRKEAKEGKKAGKTGNSSEMLENKFLRNLMEEFLEVLDSKVILSSQDGGEESVFNESLSGQVDDSSVLYCERFMEFLIDMLSQLPTRRSDLQVLMKHSIYVKD</sequence>
<proteinExistence type="predicted"/>
<evidence type="ECO:0000259" key="1">
    <source>
        <dbReference type="Pfam" id="PF16399"/>
    </source>
</evidence>
<dbReference type="EMBL" id="KD126309">
    <property type="protein sequence ID" value="EMS58959.1"/>
    <property type="molecule type" value="Genomic_DNA"/>
</dbReference>
<dbReference type="STRING" id="4572.M8AEC2"/>
<dbReference type="Pfam" id="PF16399">
    <property type="entry name" value="Aquarius_N_1st"/>
    <property type="match status" value="1"/>
</dbReference>
<feature type="domain" description="RNA helicase aquarius N-terminal" evidence="1">
    <location>
        <begin position="136"/>
        <end position="295"/>
    </location>
</feature>
<dbReference type="InterPro" id="IPR032174">
    <property type="entry name" value="Aquarius_N"/>
</dbReference>
<protein>
    <recommendedName>
        <fullName evidence="1">RNA helicase aquarius N-terminal domain-containing protein</fullName>
    </recommendedName>
</protein>
<dbReference type="AlphaFoldDB" id="M8AEC2"/>
<dbReference type="OMA" id="EESVRYC"/>
<gene>
    <name evidence="2" type="ORF">TRIUR3_19132</name>
</gene>